<dbReference type="PROSITE" id="PS51299">
    <property type="entry name" value="HTH_APSES"/>
    <property type="match status" value="1"/>
</dbReference>
<dbReference type="SMART" id="SM01252">
    <property type="entry name" value="KilA-N"/>
    <property type="match status" value="1"/>
</dbReference>
<dbReference type="AlphaFoldDB" id="A0A8H6FQH9"/>
<dbReference type="Pfam" id="PF13637">
    <property type="entry name" value="Ank_4"/>
    <property type="match status" value="1"/>
</dbReference>
<dbReference type="SUPFAM" id="SSF54616">
    <property type="entry name" value="DNA-binding domain of Mlu1-box binding protein MBP1"/>
    <property type="match status" value="1"/>
</dbReference>
<feature type="compositionally biased region" description="Basic and acidic residues" evidence="6">
    <location>
        <begin position="548"/>
        <end position="559"/>
    </location>
</feature>
<evidence type="ECO:0000313" key="9">
    <source>
        <dbReference type="Proteomes" id="UP000578531"/>
    </source>
</evidence>
<sequence length="661" mass="73925">MAPGVASNGIYSATYSGVPVFEFNVEGNHVMRRRRDHYINATHILKVADYDKPARTRILEREVQKGAHEKIQGGYGKYQGTWVPLREGRLLAERNGVIDKLRPIFDYVPGDSSPPPAPKHTTNSNKPKIPKAPNNKKIPKPKVKPTYSQLSEDYDNISTQLHDDDSQDNSTIASASFMDEDDRYVGSQYDQHSRKRKRGQDVLEQQHMLYADELLDYFMLSTSDAPLLHLAPPVPPEPFEINRPIDDQAHTALHWGAAMGDIDIVRFFIERGASLFARNKRGETPLIRAVLFTNNYEKETMPKLVQLLISTIREQDNHGGTILHHIAMTTNSLAKKRCARYYLDIVLNKMAEVCTPQEFTRLVNLPDASGDTALHIVGRHNAKKCIRALQGRGVRGDLENGNGETADRIIQGQRAIRQDFVSSSPLPDFGATNGHELVKASKAGPASHYHSQSARSFSQSFGEMAQDKSLQVALAYDSEIKQKDDDLEEGQRLVQNVDHQLHSVRQGIFRHLQEGTDSYDNEEEEHRLREEERRLTTESESLSEQIQHKELHHAVRSEEQALPPSAHRKPNGTMSNDHELEEQKNAALALAEQQNKRRKLTSAVVVAQGAAGMSGHGETLKQLVSSTCGVPIDEVSALAPELLEELQQSKMEVGTEVAALA</sequence>
<dbReference type="InterPro" id="IPR003163">
    <property type="entry name" value="Tscrpt_reg_HTH_APSES-type"/>
</dbReference>
<evidence type="ECO:0000313" key="8">
    <source>
        <dbReference type="EMBL" id="KAF6232844.1"/>
    </source>
</evidence>
<protein>
    <recommendedName>
        <fullName evidence="7">HTH APSES-type domain-containing protein</fullName>
    </recommendedName>
</protein>
<feature type="repeat" description="ANK" evidence="5">
    <location>
        <begin position="248"/>
        <end position="280"/>
    </location>
</feature>
<dbReference type="PANTHER" id="PTHR43828">
    <property type="entry name" value="ASPARAGINASE"/>
    <property type="match status" value="1"/>
</dbReference>
<dbReference type="GO" id="GO:0048315">
    <property type="term" value="P:conidium formation"/>
    <property type="evidence" value="ECO:0007669"/>
    <property type="project" value="UniProtKB-KW"/>
</dbReference>
<dbReference type="GO" id="GO:0030907">
    <property type="term" value="C:MBF transcription complex"/>
    <property type="evidence" value="ECO:0007669"/>
    <property type="project" value="TreeGrafter"/>
</dbReference>
<dbReference type="PROSITE" id="PS50297">
    <property type="entry name" value="ANK_REP_REGION"/>
    <property type="match status" value="1"/>
</dbReference>
<dbReference type="PROSITE" id="PS50088">
    <property type="entry name" value="ANK_REPEAT"/>
    <property type="match status" value="1"/>
</dbReference>
<feature type="region of interest" description="Disordered" evidence="6">
    <location>
        <begin position="108"/>
        <end position="147"/>
    </location>
</feature>
<dbReference type="PANTHER" id="PTHR43828:SF15">
    <property type="entry name" value="TRANSCRIPTION FACTOR MBP1"/>
    <property type="match status" value="1"/>
</dbReference>
<evidence type="ECO:0000256" key="6">
    <source>
        <dbReference type="SAM" id="MobiDB-lite"/>
    </source>
</evidence>
<evidence type="ECO:0000256" key="3">
    <source>
        <dbReference type="ARBA" id="ARBA00023043"/>
    </source>
</evidence>
<dbReference type="GO" id="GO:0001228">
    <property type="term" value="F:DNA-binding transcription activator activity, RNA polymerase II-specific"/>
    <property type="evidence" value="ECO:0007669"/>
    <property type="project" value="UniProtKB-ARBA"/>
</dbReference>
<dbReference type="SMART" id="SM00248">
    <property type="entry name" value="ANK"/>
    <property type="match status" value="3"/>
</dbReference>
<dbReference type="SUPFAM" id="SSF48403">
    <property type="entry name" value="Ankyrin repeat"/>
    <property type="match status" value="1"/>
</dbReference>
<dbReference type="InterPro" id="IPR002110">
    <property type="entry name" value="Ankyrin_rpt"/>
</dbReference>
<dbReference type="GeneID" id="59290713"/>
<evidence type="ECO:0000256" key="5">
    <source>
        <dbReference type="PROSITE-ProRule" id="PRU00023"/>
    </source>
</evidence>
<organism evidence="8 9">
    <name type="scientific">Letharia columbiana</name>
    <dbReference type="NCBI Taxonomy" id="112416"/>
    <lineage>
        <taxon>Eukaryota</taxon>
        <taxon>Fungi</taxon>
        <taxon>Dikarya</taxon>
        <taxon>Ascomycota</taxon>
        <taxon>Pezizomycotina</taxon>
        <taxon>Lecanoromycetes</taxon>
        <taxon>OSLEUM clade</taxon>
        <taxon>Lecanoromycetidae</taxon>
        <taxon>Lecanorales</taxon>
        <taxon>Lecanorineae</taxon>
        <taxon>Parmeliaceae</taxon>
        <taxon>Letharia</taxon>
    </lineage>
</organism>
<keyword evidence="3 5" id="KW-0040">ANK repeat</keyword>
<keyword evidence="2" id="KW-0749">Sporulation</keyword>
<dbReference type="RefSeq" id="XP_037162270.1">
    <property type="nucleotide sequence ID" value="XM_037310954.1"/>
</dbReference>
<dbReference type="Gene3D" id="1.25.40.20">
    <property type="entry name" value="Ankyrin repeat-containing domain"/>
    <property type="match status" value="1"/>
</dbReference>
<proteinExistence type="predicted"/>
<dbReference type="GO" id="GO:0003677">
    <property type="term" value="F:DNA binding"/>
    <property type="evidence" value="ECO:0007669"/>
    <property type="project" value="InterPro"/>
</dbReference>
<feature type="compositionally biased region" description="Low complexity" evidence="6">
    <location>
        <begin position="125"/>
        <end position="136"/>
    </location>
</feature>
<keyword evidence="1" id="KW-0677">Repeat</keyword>
<feature type="region of interest" description="Disordered" evidence="6">
    <location>
        <begin position="548"/>
        <end position="579"/>
    </location>
</feature>
<keyword evidence="9" id="KW-1185">Reference proteome</keyword>
<evidence type="ECO:0000256" key="1">
    <source>
        <dbReference type="ARBA" id="ARBA00022737"/>
    </source>
</evidence>
<dbReference type="EMBL" id="JACCJC010000045">
    <property type="protein sequence ID" value="KAF6232844.1"/>
    <property type="molecule type" value="Genomic_DNA"/>
</dbReference>
<dbReference type="GO" id="GO:0033309">
    <property type="term" value="C:SBF transcription complex"/>
    <property type="evidence" value="ECO:0007669"/>
    <property type="project" value="TreeGrafter"/>
</dbReference>
<comment type="caution">
    <text evidence="8">The sequence shown here is derived from an EMBL/GenBank/DDBJ whole genome shotgun (WGS) entry which is preliminary data.</text>
</comment>
<evidence type="ECO:0000256" key="2">
    <source>
        <dbReference type="ARBA" id="ARBA00022969"/>
    </source>
</evidence>
<keyword evidence="4" id="KW-0183">Conidiation</keyword>
<accession>A0A8H6FQH9</accession>
<dbReference type="InterPro" id="IPR051642">
    <property type="entry name" value="SWI6-like"/>
</dbReference>
<feature type="domain" description="HTH APSES-type" evidence="7">
    <location>
        <begin position="10"/>
        <end position="116"/>
    </location>
</feature>
<dbReference type="OrthoDB" id="6718656at2759"/>
<dbReference type="FunFam" id="3.10.260.10:FF:000001">
    <property type="entry name" value="APSES transcription factor (MbpA)"/>
    <property type="match status" value="1"/>
</dbReference>
<evidence type="ECO:0000259" key="7">
    <source>
        <dbReference type="PROSITE" id="PS51299"/>
    </source>
</evidence>
<dbReference type="InterPro" id="IPR036887">
    <property type="entry name" value="HTH_APSES_sf"/>
</dbReference>
<dbReference type="GO" id="GO:0030435">
    <property type="term" value="P:sporulation resulting in formation of a cellular spore"/>
    <property type="evidence" value="ECO:0007669"/>
    <property type="project" value="UniProtKB-KW"/>
</dbReference>
<evidence type="ECO:0000256" key="4">
    <source>
        <dbReference type="ARBA" id="ARBA00023321"/>
    </source>
</evidence>
<name>A0A8H6FQH9_9LECA</name>
<dbReference type="Proteomes" id="UP000578531">
    <property type="component" value="Unassembled WGS sequence"/>
</dbReference>
<dbReference type="InterPro" id="IPR036770">
    <property type="entry name" value="Ankyrin_rpt-contain_sf"/>
</dbReference>
<reference evidence="8 9" key="1">
    <citation type="journal article" date="2020" name="Genomics">
        <title>Complete, high-quality genomes from long-read metagenomic sequencing of two wolf lichen thalli reveals enigmatic genome architecture.</title>
        <authorList>
            <person name="McKenzie S.K."/>
            <person name="Walston R.F."/>
            <person name="Allen J.L."/>
        </authorList>
    </citation>
    <scope>NUCLEOTIDE SEQUENCE [LARGE SCALE GENOMIC DNA]</scope>
    <source>
        <strain evidence="8">WasteWater2</strain>
    </source>
</reference>
<dbReference type="Gene3D" id="3.10.260.10">
    <property type="entry name" value="Transcription regulator HTH, APSES-type DNA-binding domain"/>
    <property type="match status" value="1"/>
</dbReference>
<dbReference type="Pfam" id="PF04383">
    <property type="entry name" value="KilA-N"/>
    <property type="match status" value="1"/>
</dbReference>
<dbReference type="InterPro" id="IPR018004">
    <property type="entry name" value="KilA/APSES_HTH"/>
</dbReference>
<gene>
    <name evidence="8" type="ORF">HO173_009060</name>
</gene>